<dbReference type="InterPro" id="IPR050987">
    <property type="entry name" value="AtrR-like"/>
</dbReference>
<dbReference type="OrthoDB" id="2123952at2759"/>
<dbReference type="Pfam" id="PF00172">
    <property type="entry name" value="Zn_clus"/>
    <property type="match status" value="1"/>
</dbReference>
<evidence type="ECO:0000313" key="8">
    <source>
        <dbReference type="EMBL" id="PYH49494.1"/>
    </source>
</evidence>
<keyword evidence="2" id="KW-0805">Transcription regulation</keyword>
<organism evidence="8 9">
    <name type="scientific">Aspergillus saccharolyticus JOP 1030-1</name>
    <dbReference type="NCBI Taxonomy" id="1450539"/>
    <lineage>
        <taxon>Eukaryota</taxon>
        <taxon>Fungi</taxon>
        <taxon>Dikarya</taxon>
        <taxon>Ascomycota</taxon>
        <taxon>Pezizomycotina</taxon>
        <taxon>Eurotiomycetes</taxon>
        <taxon>Eurotiomycetidae</taxon>
        <taxon>Eurotiales</taxon>
        <taxon>Aspergillaceae</taxon>
        <taxon>Aspergillus</taxon>
        <taxon>Aspergillus subgen. Circumdati</taxon>
    </lineage>
</organism>
<dbReference type="PROSITE" id="PS50048">
    <property type="entry name" value="ZN2_CY6_FUNGAL_2"/>
    <property type="match status" value="1"/>
</dbReference>
<dbReference type="GeneID" id="37077866"/>
<evidence type="ECO:0000256" key="1">
    <source>
        <dbReference type="ARBA" id="ARBA00022723"/>
    </source>
</evidence>
<reference evidence="8 9" key="1">
    <citation type="submission" date="2016-12" db="EMBL/GenBank/DDBJ databases">
        <title>The genomes of Aspergillus section Nigri reveals drivers in fungal speciation.</title>
        <authorList>
            <consortium name="DOE Joint Genome Institute"/>
            <person name="Vesth T.C."/>
            <person name="Nybo J."/>
            <person name="Theobald S."/>
            <person name="Brandl J."/>
            <person name="Frisvad J.C."/>
            <person name="Nielsen K.F."/>
            <person name="Lyhne E.K."/>
            <person name="Kogle M.E."/>
            <person name="Kuo A."/>
            <person name="Riley R."/>
            <person name="Clum A."/>
            <person name="Nolan M."/>
            <person name="Lipzen A."/>
            <person name="Salamov A."/>
            <person name="Henrissat B."/>
            <person name="Wiebenga A."/>
            <person name="De Vries R.P."/>
            <person name="Grigoriev I.V."/>
            <person name="Mortensen U.H."/>
            <person name="Andersen M.R."/>
            <person name="Baker S.E."/>
        </authorList>
    </citation>
    <scope>NUCLEOTIDE SEQUENCE [LARGE SCALE GENOMIC DNA]</scope>
    <source>
        <strain evidence="8 9">JOP 1030-1</strain>
    </source>
</reference>
<dbReference type="PANTHER" id="PTHR46910:SF25">
    <property type="entry name" value="ABC-TRANSPORTER-REGULATING TRANSCRIPTION FACTOR"/>
    <property type="match status" value="1"/>
</dbReference>
<evidence type="ECO:0000256" key="2">
    <source>
        <dbReference type="ARBA" id="ARBA00023015"/>
    </source>
</evidence>
<dbReference type="EMBL" id="KZ821219">
    <property type="protein sequence ID" value="PYH49494.1"/>
    <property type="molecule type" value="Genomic_DNA"/>
</dbReference>
<dbReference type="GO" id="GO:0009893">
    <property type="term" value="P:positive regulation of metabolic process"/>
    <property type="evidence" value="ECO:0007669"/>
    <property type="project" value="UniProtKB-ARBA"/>
</dbReference>
<accession>A0A318ZS98</accession>
<dbReference type="Proteomes" id="UP000248349">
    <property type="component" value="Unassembled WGS sequence"/>
</dbReference>
<name>A0A318ZS98_9EURO</name>
<keyword evidence="5" id="KW-0539">Nucleus</keyword>
<dbReference type="STRING" id="1450539.A0A318ZS98"/>
<keyword evidence="9" id="KW-1185">Reference proteome</keyword>
<dbReference type="SUPFAM" id="SSF57701">
    <property type="entry name" value="Zn2/Cys6 DNA-binding domain"/>
    <property type="match status" value="1"/>
</dbReference>
<dbReference type="GO" id="GO:0008270">
    <property type="term" value="F:zinc ion binding"/>
    <property type="evidence" value="ECO:0007669"/>
    <property type="project" value="InterPro"/>
</dbReference>
<dbReference type="InterPro" id="IPR036864">
    <property type="entry name" value="Zn2-C6_fun-type_DNA-bd_sf"/>
</dbReference>
<keyword evidence="3" id="KW-0238">DNA-binding</keyword>
<dbReference type="InterPro" id="IPR007219">
    <property type="entry name" value="XnlR_reg_dom"/>
</dbReference>
<evidence type="ECO:0000256" key="6">
    <source>
        <dbReference type="SAM" id="MobiDB-lite"/>
    </source>
</evidence>
<sequence>MNEPGPSRVEKSRPAKACNTCRRKKVKCDGKRPICSSCMIFKLSCGFEDVGKHSSRSSKAYIGELEQRLRQMEDRLQRLSRGEKVPQHAIHASRPPGVAAGPGEEGEEEEEEEANVLLRAQFPDGEAVQTGQNTSDQPSYFLRGQNGRMRFYGASSGFSAHYSGKLTSQRDKQPKVGLENVARPSNFQWPLTNWIPRILRDDFGHRTTHPLPTREATLTLVTEFLANFNHTIPLVDASSLLRLMERQFSWNPDDSPSSWALINVVIAFSYRERAQACVDPSGDWKKSLSHVKNALNVVVDLFLRNADLPAVQGLLGLALYFQGTPNAQALYMLAASAMRLSHSIGLHRNATSGFTQAEIEERRRTFWISFVLDADISLRVGRPPVQDMEDYNIPLPAEIPYDGRGTISIDGTSVNFFRLLAQFAIVQRRAYLHIQTVLVTQQPKEIAFKSAKACEEALLSWKRSTLDTIQPEHIFAAKPDHSQQHLLRLQLAYHSCYANLGHMSLVTSYLPNKESQECTREIDREISALCLRANESARSALALLPYVRLLGPNYRWNVIYFFPIACVALAHEICLHPTHPHSNEDLAMIHEATAFLTTVSNEEPGTFVDFILSVCSEIECSARRALQQVRSDHIRSPAAGADEDAVDLATDLSGRERPADHTDNSAFNDELDFLNNANLGYLNSQWSIPPFWNWQDIFVGAPFSPDTDRGRASGSN</sequence>
<dbReference type="SMART" id="SM00906">
    <property type="entry name" value="Fungal_trans"/>
    <property type="match status" value="1"/>
</dbReference>
<dbReference type="CDD" id="cd12148">
    <property type="entry name" value="fungal_TF_MHR"/>
    <property type="match status" value="1"/>
</dbReference>
<dbReference type="InterPro" id="IPR001138">
    <property type="entry name" value="Zn2Cys6_DnaBD"/>
</dbReference>
<dbReference type="PROSITE" id="PS00463">
    <property type="entry name" value="ZN2_CY6_FUNGAL_1"/>
    <property type="match status" value="1"/>
</dbReference>
<dbReference type="SMART" id="SM00066">
    <property type="entry name" value="GAL4"/>
    <property type="match status" value="1"/>
</dbReference>
<evidence type="ECO:0000259" key="7">
    <source>
        <dbReference type="PROSITE" id="PS50048"/>
    </source>
</evidence>
<evidence type="ECO:0000256" key="5">
    <source>
        <dbReference type="ARBA" id="ARBA00023242"/>
    </source>
</evidence>
<gene>
    <name evidence="8" type="ORF">BP01DRAFT_370927</name>
</gene>
<evidence type="ECO:0000313" key="9">
    <source>
        <dbReference type="Proteomes" id="UP000248349"/>
    </source>
</evidence>
<dbReference type="AlphaFoldDB" id="A0A318ZS98"/>
<keyword evidence="4" id="KW-0804">Transcription</keyword>
<evidence type="ECO:0000256" key="4">
    <source>
        <dbReference type="ARBA" id="ARBA00023163"/>
    </source>
</evidence>
<dbReference type="GO" id="GO:0003677">
    <property type="term" value="F:DNA binding"/>
    <property type="evidence" value="ECO:0007669"/>
    <property type="project" value="UniProtKB-KW"/>
</dbReference>
<dbReference type="CDD" id="cd00067">
    <property type="entry name" value="GAL4"/>
    <property type="match status" value="1"/>
</dbReference>
<dbReference type="Gene3D" id="4.10.240.10">
    <property type="entry name" value="Zn(2)-C6 fungal-type DNA-binding domain"/>
    <property type="match status" value="1"/>
</dbReference>
<evidence type="ECO:0000256" key="3">
    <source>
        <dbReference type="ARBA" id="ARBA00023125"/>
    </source>
</evidence>
<dbReference type="GO" id="GO:0006351">
    <property type="term" value="P:DNA-templated transcription"/>
    <property type="evidence" value="ECO:0007669"/>
    <property type="project" value="InterPro"/>
</dbReference>
<protein>
    <recommendedName>
        <fullName evidence="7">Zn(2)-C6 fungal-type domain-containing protein</fullName>
    </recommendedName>
</protein>
<proteinExistence type="predicted"/>
<dbReference type="GO" id="GO:0000981">
    <property type="term" value="F:DNA-binding transcription factor activity, RNA polymerase II-specific"/>
    <property type="evidence" value="ECO:0007669"/>
    <property type="project" value="InterPro"/>
</dbReference>
<feature type="compositionally biased region" description="Acidic residues" evidence="6">
    <location>
        <begin position="104"/>
        <end position="114"/>
    </location>
</feature>
<feature type="region of interest" description="Disordered" evidence="6">
    <location>
        <begin position="80"/>
        <end position="114"/>
    </location>
</feature>
<feature type="domain" description="Zn(2)-C6 fungal-type" evidence="7">
    <location>
        <begin position="17"/>
        <end position="47"/>
    </location>
</feature>
<dbReference type="Pfam" id="PF04082">
    <property type="entry name" value="Fungal_trans"/>
    <property type="match status" value="1"/>
</dbReference>
<dbReference type="PANTHER" id="PTHR46910">
    <property type="entry name" value="TRANSCRIPTION FACTOR PDR1"/>
    <property type="match status" value="1"/>
</dbReference>
<dbReference type="RefSeq" id="XP_025435476.1">
    <property type="nucleotide sequence ID" value="XM_025576637.1"/>
</dbReference>
<keyword evidence="1" id="KW-0479">Metal-binding</keyword>